<dbReference type="InterPro" id="IPR007219">
    <property type="entry name" value="XnlR_reg_dom"/>
</dbReference>
<reference evidence="10" key="1">
    <citation type="journal article" date="2017" name="Genome Biol.">
        <title>Comparative genomics reveals high biological diversity and specific adaptations in the industrially and medically important fungal genus Aspergillus.</title>
        <authorList>
            <person name="de Vries R.P."/>
            <person name="Riley R."/>
            <person name="Wiebenga A."/>
            <person name="Aguilar-Osorio G."/>
            <person name="Amillis S."/>
            <person name="Uchima C.A."/>
            <person name="Anderluh G."/>
            <person name="Asadollahi M."/>
            <person name="Askin M."/>
            <person name="Barry K."/>
            <person name="Battaglia E."/>
            <person name="Bayram O."/>
            <person name="Benocci T."/>
            <person name="Braus-Stromeyer S.A."/>
            <person name="Caldana C."/>
            <person name="Canovas D."/>
            <person name="Cerqueira G.C."/>
            <person name="Chen F."/>
            <person name="Chen W."/>
            <person name="Choi C."/>
            <person name="Clum A."/>
            <person name="Dos Santos R.A."/>
            <person name="Damasio A.R."/>
            <person name="Diallinas G."/>
            <person name="Emri T."/>
            <person name="Fekete E."/>
            <person name="Flipphi M."/>
            <person name="Freyberg S."/>
            <person name="Gallo A."/>
            <person name="Gournas C."/>
            <person name="Habgood R."/>
            <person name="Hainaut M."/>
            <person name="Harispe M.L."/>
            <person name="Henrissat B."/>
            <person name="Hilden K.S."/>
            <person name="Hope R."/>
            <person name="Hossain A."/>
            <person name="Karabika E."/>
            <person name="Karaffa L."/>
            <person name="Karanyi Z."/>
            <person name="Krasevec N."/>
            <person name="Kuo A."/>
            <person name="Kusch H."/>
            <person name="LaButti K."/>
            <person name="Lagendijk E.L."/>
            <person name="Lapidus A."/>
            <person name="Levasseur A."/>
            <person name="Lindquist E."/>
            <person name="Lipzen A."/>
            <person name="Logrieco A.F."/>
            <person name="MacCabe A."/>
            <person name="Maekelae M.R."/>
            <person name="Malavazi I."/>
            <person name="Melin P."/>
            <person name="Meyer V."/>
            <person name="Mielnichuk N."/>
            <person name="Miskei M."/>
            <person name="Molnar A.P."/>
            <person name="Mule G."/>
            <person name="Ngan C.Y."/>
            <person name="Orejas M."/>
            <person name="Orosz E."/>
            <person name="Ouedraogo J.P."/>
            <person name="Overkamp K.M."/>
            <person name="Park H.-S."/>
            <person name="Perrone G."/>
            <person name="Piumi F."/>
            <person name="Punt P.J."/>
            <person name="Ram A.F."/>
            <person name="Ramon A."/>
            <person name="Rauscher S."/>
            <person name="Record E."/>
            <person name="Riano-Pachon D.M."/>
            <person name="Robert V."/>
            <person name="Roehrig J."/>
            <person name="Ruller R."/>
            <person name="Salamov A."/>
            <person name="Salih N.S."/>
            <person name="Samson R.A."/>
            <person name="Sandor E."/>
            <person name="Sanguinetti M."/>
            <person name="Schuetze T."/>
            <person name="Sepcic K."/>
            <person name="Shelest E."/>
            <person name="Sherlock G."/>
            <person name="Sophianopoulou V."/>
            <person name="Squina F.M."/>
            <person name="Sun H."/>
            <person name="Susca A."/>
            <person name="Todd R.B."/>
            <person name="Tsang A."/>
            <person name="Unkles S.E."/>
            <person name="van de Wiele N."/>
            <person name="van Rossen-Uffink D."/>
            <person name="Oliveira J.V."/>
            <person name="Vesth T.C."/>
            <person name="Visser J."/>
            <person name="Yu J.-H."/>
            <person name="Zhou M."/>
            <person name="Andersen M.R."/>
            <person name="Archer D.B."/>
            <person name="Baker S.E."/>
            <person name="Benoit I."/>
            <person name="Brakhage A.A."/>
            <person name="Braus G.H."/>
            <person name="Fischer R."/>
            <person name="Frisvad J.C."/>
            <person name="Goldman G.H."/>
            <person name="Houbraken J."/>
            <person name="Oakley B."/>
            <person name="Pocsi I."/>
            <person name="Scazzocchio C."/>
            <person name="Seiboth B."/>
            <person name="vanKuyk P.A."/>
            <person name="Wortman J."/>
            <person name="Dyer P.S."/>
            <person name="Grigoriev I.V."/>
        </authorList>
    </citation>
    <scope>NUCLEOTIDE SEQUENCE [LARGE SCALE GENOMIC DNA]</scope>
    <source>
        <strain evidence="10">CBS 101740 / IMI 381727 / IBT 21946</strain>
    </source>
</reference>
<dbReference type="InterPro" id="IPR050613">
    <property type="entry name" value="Sec_Metabolite_Reg"/>
</dbReference>
<evidence type="ECO:0000256" key="6">
    <source>
        <dbReference type="ARBA" id="ARBA00023242"/>
    </source>
</evidence>
<dbReference type="CDD" id="cd12148">
    <property type="entry name" value="fungal_TF_MHR"/>
    <property type="match status" value="1"/>
</dbReference>
<keyword evidence="6" id="KW-0539">Nucleus</keyword>
<accession>A0A1L9U1X8</accession>
<evidence type="ECO:0000256" key="1">
    <source>
        <dbReference type="ARBA" id="ARBA00004123"/>
    </source>
</evidence>
<evidence type="ECO:0000256" key="4">
    <source>
        <dbReference type="ARBA" id="ARBA00023125"/>
    </source>
</evidence>
<dbReference type="Proteomes" id="UP000184499">
    <property type="component" value="Unassembled WGS sequence"/>
</dbReference>
<dbReference type="SMART" id="SM00906">
    <property type="entry name" value="Fungal_trans"/>
    <property type="match status" value="1"/>
</dbReference>
<evidence type="ECO:0000256" key="2">
    <source>
        <dbReference type="ARBA" id="ARBA00022723"/>
    </source>
</evidence>
<protein>
    <recommendedName>
        <fullName evidence="8">Zn(2)-C6 fungal-type domain-containing protein</fullName>
    </recommendedName>
</protein>
<keyword evidence="3" id="KW-0805">Transcription regulation</keyword>
<dbReference type="InterPro" id="IPR001138">
    <property type="entry name" value="Zn2Cys6_DnaBD"/>
</dbReference>
<evidence type="ECO:0000313" key="9">
    <source>
        <dbReference type="EMBL" id="OJJ65652.1"/>
    </source>
</evidence>
<dbReference type="PANTHER" id="PTHR31001">
    <property type="entry name" value="UNCHARACTERIZED TRANSCRIPTIONAL REGULATORY PROTEIN"/>
    <property type="match status" value="1"/>
</dbReference>
<dbReference type="InterPro" id="IPR036864">
    <property type="entry name" value="Zn2-C6_fun-type_DNA-bd_sf"/>
</dbReference>
<dbReference type="GO" id="GO:0008270">
    <property type="term" value="F:zinc ion binding"/>
    <property type="evidence" value="ECO:0007669"/>
    <property type="project" value="InterPro"/>
</dbReference>
<dbReference type="GeneID" id="93581311"/>
<gene>
    <name evidence="9" type="ORF">ASPBRDRAFT_669946</name>
</gene>
<keyword evidence="2" id="KW-0479">Metal-binding</keyword>
<dbReference type="OMA" id="ISRIMMA"/>
<dbReference type="VEuPathDB" id="FungiDB:ASPBRDRAFT_669946"/>
<name>A0A1L9U1X8_ASPBC</name>
<feature type="region of interest" description="Disordered" evidence="7">
    <location>
        <begin position="64"/>
        <end position="99"/>
    </location>
</feature>
<dbReference type="CDD" id="cd00067">
    <property type="entry name" value="GAL4"/>
    <property type="match status" value="1"/>
</dbReference>
<dbReference type="OrthoDB" id="3989227at2759"/>
<dbReference type="Pfam" id="PF00172">
    <property type="entry name" value="Zn_clus"/>
    <property type="match status" value="1"/>
</dbReference>
<keyword evidence="10" id="KW-1185">Reference proteome</keyword>
<dbReference type="PROSITE" id="PS50048">
    <property type="entry name" value="ZN2_CY6_FUNGAL_2"/>
    <property type="match status" value="1"/>
</dbReference>
<keyword evidence="4" id="KW-0238">DNA-binding</keyword>
<dbReference type="GO" id="GO:0009893">
    <property type="term" value="P:positive regulation of metabolic process"/>
    <property type="evidence" value="ECO:0007669"/>
    <property type="project" value="UniProtKB-ARBA"/>
</dbReference>
<sequence length="679" mass="76876">MYYIMGTEGSHTENRSLHHRRQYGKSCKLCRVRKVKCDKGTPCSNCAASAKDCVYLKPMRQRRDNSAPEGIDRLRNSFQSSEGSLDGSRTLLPSTPGQRPVRSFGHLAIKEERSRYMSDRFWVSLADEATGFRDGLQLPPVARDDYSEIDLSPITHFSTNHSLFVSRYPAHLLRKFHPPADKAFLMWNFFQQNVSPLVPILHRPTASNLIRNMYERPQCLSPDSEALLLVIYLAAVISMTKDQCLTYLGIKRATCIQKFRFAVEQALSKAGLPHTDSLVLLQAAALYLTCIRREDASKFTSSMTSLILRLAQGLGLHRDGTLFGLNAFETEMRRRLWWHIYILDIRASEDQGIARQIQGGMFDTHLPSNINDEDIVPELDKVPQKREGFTDVTFLLVRCEISLAFSHATSNGANTMPSQSDANVASLDWFHRIRQYIEEKYLRIFDLSVPIQWVCATTARLIFSKYWIITRYSLPNSSGSTTSTSCAERSRLLALSLEVLKYSHLLEQHLCTGGWAWLFQSYIQWHAVALILSELCVLPRSPRTEQAWALISVVFDTWQSDTSQKGSMLWEPIMKMKEQADASLRQQLSATDGNRGNSYPILPCSPKDSLGYAGFIPPGQDNVLPDVDWLSNTMLVHPQDDDQAQNPTARAAPTFFDQYSAIVSMFDHLHETSGLDSIP</sequence>
<dbReference type="EMBL" id="KV878714">
    <property type="protein sequence ID" value="OJJ65652.1"/>
    <property type="molecule type" value="Genomic_DNA"/>
</dbReference>
<dbReference type="Pfam" id="PF04082">
    <property type="entry name" value="Fungal_trans"/>
    <property type="match status" value="1"/>
</dbReference>
<dbReference type="GO" id="GO:0006351">
    <property type="term" value="P:DNA-templated transcription"/>
    <property type="evidence" value="ECO:0007669"/>
    <property type="project" value="InterPro"/>
</dbReference>
<dbReference type="AlphaFoldDB" id="A0A1L9U1X8"/>
<organism evidence="9 10">
    <name type="scientific">Aspergillus brasiliensis (strain CBS 101740 / IMI 381727 / IBT 21946)</name>
    <dbReference type="NCBI Taxonomy" id="767769"/>
    <lineage>
        <taxon>Eukaryota</taxon>
        <taxon>Fungi</taxon>
        <taxon>Dikarya</taxon>
        <taxon>Ascomycota</taxon>
        <taxon>Pezizomycotina</taxon>
        <taxon>Eurotiomycetes</taxon>
        <taxon>Eurotiomycetidae</taxon>
        <taxon>Eurotiales</taxon>
        <taxon>Aspergillaceae</taxon>
        <taxon>Aspergillus</taxon>
        <taxon>Aspergillus subgen. Circumdati</taxon>
    </lineage>
</organism>
<proteinExistence type="predicted"/>
<evidence type="ECO:0000256" key="3">
    <source>
        <dbReference type="ARBA" id="ARBA00023015"/>
    </source>
</evidence>
<dbReference type="GO" id="GO:0003677">
    <property type="term" value="F:DNA binding"/>
    <property type="evidence" value="ECO:0007669"/>
    <property type="project" value="UniProtKB-KW"/>
</dbReference>
<dbReference type="Gene3D" id="4.10.240.10">
    <property type="entry name" value="Zn(2)-C6 fungal-type DNA-binding domain"/>
    <property type="match status" value="1"/>
</dbReference>
<evidence type="ECO:0000256" key="5">
    <source>
        <dbReference type="ARBA" id="ARBA00023163"/>
    </source>
</evidence>
<feature type="compositionally biased region" description="Basic and acidic residues" evidence="7">
    <location>
        <begin position="64"/>
        <end position="75"/>
    </location>
</feature>
<dbReference type="GO" id="GO:0005634">
    <property type="term" value="C:nucleus"/>
    <property type="evidence" value="ECO:0007669"/>
    <property type="project" value="UniProtKB-SubCell"/>
</dbReference>
<evidence type="ECO:0000256" key="7">
    <source>
        <dbReference type="SAM" id="MobiDB-lite"/>
    </source>
</evidence>
<comment type="subcellular location">
    <subcellularLocation>
        <location evidence="1">Nucleus</location>
    </subcellularLocation>
</comment>
<dbReference type="PROSITE" id="PS00463">
    <property type="entry name" value="ZN2_CY6_FUNGAL_1"/>
    <property type="match status" value="1"/>
</dbReference>
<dbReference type="SUPFAM" id="SSF57701">
    <property type="entry name" value="Zn2/Cys6 DNA-binding domain"/>
    <property type="match status" value="1"/>
</dbReference>
<dbReference type="GO" id="GO:0000981">
    <property type="term" value="F:DNA-binding transcription factor activity, RNA polymerase II-specific"/>
    <property type="evidence" value="ECO:0007669"/>
    <property type="project" value="InterPro"/>
</dbReference>
<evidence type="ECO:0000259" key="8">
    <source>
        <dbReference type="PROSITE" id="PS50048"/>
    </source>
</evidence>
<keyword evidence="5" id="KW-0804">Transcription</keyword>
<dbReference type="STRING" id="767769.A0A1L9U1X8"/>
<dbReference type="RefSeq" id="XP_067472903.1">
    <property type="nucleotide sequence ID" value="XM_067628823.1"/>
</dbReference>
<evidence type="ECO:0000313" key="10">
    <source>
        <dbReference type="Proteomes" id="UP000184499"/>
    </source>
</evidence>
<feature type="domain" description="Zn(2)-C6 fungal-type" evidence="8">
    <location>
        <begin position="26"/>
        <end position="55"/>
    </location>
</feature>
<dbReference type="PANTHER" id="PTHR31001:SF50">
    <property type="entry name" value="ZN(II)2CYS6 TRANSCRIPTION FACTOR (EUROFUNG)"/>
    <property type="match status" value="1"/>
</dbReference>
<dbReference type="SMART" id="SM00066">
    <property type="entry name" value="GAL4"/>
    <property type="match status" value="1"/>
</dbReference>